<feature type="transmembrane region" description="Helical" evidence="5">
    <location>
        <begin position="40"/>
        <end position="64"/>
    </location>
</feature>
<keyword evidence="3 5" id="KW-1133">Transmembrane helix</keyword>
<feature type="domain" description="GtrA/DPMS transmembrane" evidence="6">
    <location>
        <begin position="19"/>
        <end position="136"/>
    </location>
</feature>
<feature type="transmembrane region" description="Helical" evidence="5">
    <location>
        <begin position="114"/>
        <end position="134"/>
    </location>
</feature>
<dbReference type="RefSeq" id="WP_008600342.1">
    <property type="nucleotide sequence ID" value="NZ_AMRV01000002.1"/>
</dbReference>
<dbReference type="EMBL" id="AMRV01000002">
    <property type="protein sequence ID" value="EMD83859.1"/>
    <property type="molecule type" value="Genomic_DNA"/>
</dbReference>
<dbReference type="GO" id="GO:0000271">
    <property type="term" value="P:polysaccharide biosynthetic process"/>
    <property type="evidence" value="ECO:0007669"/>
    <property type="project" value="InterPro"/>
</dbReference>
<evidence type="ECO:0000256" key="1">
    <source>
        <dbReference type="ARBA" id="ARBA00004141"/>
    </source>
</evidence>
<dbReference type="Pfam" id="PF04138">
    <property type="entry name" value="GtrA_DPMS_TM"/>
    <property type="match status" value="1"/>
</dbReference>
<accession>M2TB91</accession>
<sequence>MIFSAARQRPGIGHGLVVYGMISAAALIVDLVLLDRFLAIGLNAALAAAAAYGAGVAVHWVLSARTVFARGAGDRGSSRRRRQKLLFSASALVGLGITTVIVGLGASLDWDVRVAKLLAIGISFAALWVLRRLYIFAD</sequence>
<evidence type="ECO:0000256" key="4">
    <source>
        <dbReference type="ARBA" id="ARBA00023136"/>
    </source>
</evidence>
<protein>
    <recommendedName>
        <fullName evidence="6">GtrA/DPMS transmembrane domain-containing protein</fullName>
    </recommendedName>
</protein>
<evidence type="ECO:0000313" key="7">
    <source>
        <dbReference type="EMBL" id="EMD83859.1"/>
    </source>
</evidence>
<evidence type="ECO:0000256" key="3">
    <source>
        <dbReference type="ARBA" id="ARBA00022989"/>
    </source>
</evidence>
<dbReference type="InterPro" id="IPR007267">
    <property type="entry name" value="GtrA_DPMS_TM"/>
</dbReference>
<comment type="subcellular location">
    <subcellularLocation>
        <location evidence="1">Membrane</location>
        <topology evidence="1">Multi-pass membrane protein</topology>
    </subcellularLocation>
</comment>
<dbReference type="Proteomes" id="UP000011717">
    <property type="component" value="Unassembled WGS sequence"/>
</dbReference>
<proteinExistence type="predicted"/>
<comment type="caution">
    <text evidence="7">The sequence shown here is derived from an EMBL/GenBank/DDBJ whole genome shotgun (WGS) entry which is preliminary data.</text>
</comment>
<dbReference type="AlphaFoldDB" id="M2TB91"/>
<keyword evidence="8" id="KW-1185">Reference proteome</keyword>
<keyword evidence="4 5" id="KW-0472">Membrane</keyword>
<feature type="transmembrane region" description="Helical" evidence="5">
    <location>
        <begin position="12"/>
        <end position="34"/>
    </location>
</feature>
<reference evidence="7 8" key="1">
    <citation type="journal article" date="2013" name="Genome Announc.">
        <title>Draft Genome Sequence of Strain JLT2015T, Belonging to the Family Sphingomonadaceae of the Alphaproteobacteria.</title>
        <authorList>
            <person name="Tang K."/>
            <person name="Liu K."/>
            <person name="Li S."/>
            <person name="Jiao N."/>
        </authorList>
    </citation>
    <scope>NUCLEOTIDE SEQUENCE [LARGE SCALE GENOMIC DNA]</scope>
    <source>
        <strain evidence="7 8">JLT2015</strain>
    </source>
</reference>
<dbReference type="OrthoDB" id="7427719at2"/>
<dbReference type="GO" id="GO:0016020">
    <property type="term" value="C:membrane"/>
    <property type="evidence" value="ECO:0007669"/>
    <property type="project" value="UniProtKB-SubCell"/>
</dbReference>
<evidence type="ECO:0000256" key="2">
    <source>
        <dbReference type="ARBA" id="ARBA00022692"/>
    </source>
</evidence>
<evidence type="ECO:0000313" key="8">
    <source>
        <dbReference type="Proteomes" id="UP000011717"/>
    </source>
</evidence>
<gene>
    <name evidence="7" type="ORF">C725_0831</name>
</gene>
<evidence type="ECO:0000256" key="5">
    <source>
        <dbReference type="SAM" id="Phobius"/>
    </source>
</evidence>
<keyword evidence="2 5" id="KW-0812">Transmembrane</keyword>
<evidence type="ECO:0000259" key="6">
    <source>
        <dbReference type="Pfam" id="PF04138"/>
    </source>
</evidence>
<organism evidence="7 8">
    <name type="scientific">Pacificimonas flava</name>
    <dbReference type="NCBI Taxonomy" id="1234595"/>
    <lineage>
        <taxon>Bacteria</taxon>
        <taxon>Pseudomonadati</taxon>
        <taxon>Pseudomonadota</taxon>
        <taxon>Alphaproteobacteria</taxon>
        <taxon>Sphingomonadales</taxon>
        <taxon>Sphingosinicellaceae</taxon>
        <taxon>Pacificimonas</taxon>
    </lineage>
</organism>
<feature type="transmembrane region" description="Helical" evidence="5">
    <location>
        <begin position="85"/>
        <end position="108"/>
    </location>
</feature>
<name>M2TB91_9SPHN</name>